<dbReference type="Pfam" id="PF08479">
    <property type="entry name" value="POTRA_2"/>
    <property type="match status" value="1"/>
</dbReference>
<sequence>MNRNHIAPLARLLGTSLACLALQPVALVSANMLSPAVPQNAAAIDALEQIRQQERERVLQQQNTPPTDVRLTRPTTVLPDYPADESPCFTINTLKLTGDEAHRFQWALDAVDSAKGRCLGSQGILLVINKVQNAILEQGYVTTRVMAQEQDLTQGSFTLTLQPGRIANVRFVEPVSYRARMWNAVPARSGDILNLRDIEQALENFKRVPNVEADIKIVPGARDATSDLLITWKESRPFHLSLGLDDSGSESTGKYQGSTTLSIDAPFAQNDLFYANLGRSLFRDGPYDSRSHTVNYSIPVGYWNFSANYNDYDYHQNIANANEILRYSGKSENTQFTVSRLLFRNQVHKTTLNLRGYRRHSTNAVDDIALTQQERRATGWELGLNQRSYLGDATLDANLNWRRGIGAFGALRVPEEDNNTGTSRPSLMTGDISLNKPFAWMGQSWRVNTSLRGQWSNQPLIPQDRLSIGGRYTVRGFDGEQNLSGEKGLIWRNELAWNVLASGHELYWGVDYGRVDGPGTRYLAGQQLAGSAIGLRGALWQRFSYDLFAGVPLYKPENFHTSGVTTGFSINLQL</sequence>
<keyword evidence="8" id="KW-0998">Cell outer membrane</keyword>
<accession>A0AAW3WJ29</accession>
<evidence type="ECO:0000259" key="10">
    <source>
        <dbReference type="PROSITE" id="PS51779"/>
    </source>
</evidence>
<dbReference type="Pfam" id="PF03865">
    <property type="entry name" value="ShlB"/>
    <property type="match status" value="1"/>
</dbReference>
<dbReference type="GO" id="GO:0008320">
    <property type="term" value="F:protein transmembrane transporter activity"/>
    <property type="evidence" value="ECO:0007669"/>
    <property type="project" value="TreeGrafter"/>
</dbReference>
<organism evidence="11 12">
    <name type="scientific">Serratia fonticola</name>
    <dbReference type="NCBI Taxonomy" id="47917"/>
    <lineage>
        <taxon>Bacteria</taxon>
        <taxon>Pseudomonadati</taxon>
        <taxon>Pseudomonadota</taxon>
        <taxon>Gammaproteobacteria</taxon>
        <taxon>Enterobacterales</taxon>
        <taxon>Yersiniaceae</taxon>
        <taxon>Serratia</taxon>
    </lineage>
</organism>
<dbReference type="InterPro" id="IPR051544">
    <property type="entry name" value="TPS_OM_transporter"/>
</dbReference>
<keyword evidence="3" id="KW-0813">Transport</keyword>
<evidence type="ECO:0000256" key="5">
    <source>
        <dbReference type="ARBA" id="ARBA00022692"/>
    </source>
</evidence>
<evidence type="ECO:0000256" key="9">
    <source>
        <dbReference type="SAM" id="SignalP"/>
    </source>
</evidence>
<comment type="caution">
    <text evidence="11">The sequence shown here is derived from an EMBL/GenBank/DDBJ whole genome shotgun (WGS) entry which is preliminary data.</text>
</comment>
<evidence type="ECO:0000256" key="3">
    <source>
        <dbReference type="ARBA" id="ARBA00022448"/>
    </source>
</evidence>
<dbReference type="InterPro" id="IPR027282">
    <property type="entry name" value="TPS"/>
</dbReference>
<evidence type="ECO:0000256" key="1">
    <source>
        <dbReference type="ARBA" id="ARBA00004442"/>
    </source>
</evidence>
<dbReference type="Proteomes" id="UP000659084">
    <property type="component" value="Unassembled WGS sequence"/>
</dbReference>
<dbReference type="InterPro" id="IPR034746">
    <property type="entry name" value="POTRA"/>
</dbReference>
<dbReference type="InterPro" id="IPR035251">
    <property type="entry name" value="ShlB_POTRA"/>
</dbReference>
<keyword evidence="6" id="KW-0653">Protein transport</keyword>
<evidence type="ECO:0000313" key="11">
    <source>
        <dbReference type="EMBL" id="MBC3210684.1"/>
    </source>
</evidence>
<dbReference type="GO" id="GO:0098046">
    <property type="term" value="C:type V protein secretion system complex"/>
    <property type="evidence" value="ECO:0007669"/>
    <property type="project" value="TreeGrafter"/>
</dbReference>
<evidence type="ECO:0000256" key="2">
    <source>
        <dbReference type="ARBA" id="ARBA00009055"/>
    </source>
</evidence>
<name>A0AAW3WJ29_SERFO</name>
<dbReference type="PANTHER" id="PTHR34597">
    <property type="entry name" value="SLR1661 PROTEIN"/>
    <property type="match status" value="1"/>
</dbReference>
<dbReference type="PROSITE" id="PS51779">
    <property type="entry name" value="POTRA"/>
    <property type="match status" value="1"/>
</dbReference>
<evidence type="ECO:0000256" key="7">
    <source>
        <dbReference type="ARBA" id="ARBA00023136"/>
    </source>
</evidence>
<keyword evidence="9" id="KW-0732">Signal</keyword>
<dbReference type="GO" id="GO:0009279">
    <property type="term" value="C:cell outer membrane"/>
    <property type="evidence" value="ECO:0007669"/>
    <property type="project" value="UniProtKB-SubCell"/>
</dbReference>
<dbReference type="InterPro" id="IPR005565">
    <property type="entry name" value="Hemolysn_activator_HlyB_C"/>
</dbReference>
<comment type="similarity">
    <text evidence="2">Belongs to the TPS (TC 1.B.20) family.</text>
</comment>
<dbReference type="InterPro" id="IPR013686">
    <property type="entry name" value="Polypept-transport_assoc_ShlB"/>
</dbReference>
<evidence type="ECO:0000256" key="6">
    <source>
        <dbReference type="ARBA" id="ARBA00022927"/>
    </source>
</evidence>
<dbReference type="EMBL" id="JACNYO010000001">
    <property type="protein sequence ID" value="MBC3210684.1"/>
    <property type="molecule type" value="Genomic_DNA"/>
</dbReference>
<dbReference type="KEGG" id="sfg:AV650_21635"/>
<dbReference type="AlphaFoldDB" id="A0AAW3WJ29"/>
<keyword evidence="5" id="KW-0812">Transmembrane</keyword>
<keyword evidence="7" id="KW-0472">Membrane</keyword>
<gene>
    <name evidence="11" type="ORF">H8J20_00895</name>
</gene>
<comment type="subcellular location">
    <subcellularLocation>
        <location evidence="1">Cell outer membrane</location>
    </subcellularLocation>
</comment>
<feature type="domain" description="POTRA" evidence="10">
    <location>
        <begin position="89"/>
        <end position="164"/>
    </location>
</feature>
<protein>
    <submittedName>
        <fullName evidence="11">ShlB/FhaC/HecB family hemolysin secretion/activation protein</fullName>
    </submittedName>
</protein>
<dbReference type="Gene3D" id="2.40.160.50">
    <property type="entry name" value="membrane protein fhac: a member of the omp85/tpsb transporter family"/>
    <property type="match status" value="1"/>
</dbReference>
<evidence type="ECO:0000256" key="8">
    <source>
        <dbReference type="ARBA" id="ARBA00023237"/>
    </source>
</evidence>
<evidence type="ECO:0000313" key="12">
    <source>
        <dbReference type="Proteomes" id="UP000659084"/>
    </source>
</evidence>
<dbReference type="GO" id="GO:0046819">
    <property type="term" value="P:protein secretion by the type V secretion system"/>
    <property type="evidence" value="ECO:0007669"/>
    <property type="project" value="TreeGrafter"/>
</dbReference>
<dbReference type="PANTHER" id="PTHR34597:SF3">
    <property type="entry name" value="OUTER MEMBRANE TRANSPORTER CDIB"/>
    <property type="match status" value="1"/>
</dbReference>
<proteinExistence type="inferred from homology"/>
<feature type="signal peptide" evidence="9">
    <location>
        <begin position="1"/>
        <end position="21"/>
    </location>
</feature>
<dbReference type="Gene3D" id="3.10.20.310">
    <property type="entry name" value="membrane protein fhac"/>
    <property type="match status" value="1"/>
</dbReference>
<keyword evidence="4" id="KW-1134">Transmembrane beta strand</keyword>
<dbReference type="PIRSF" id="PIRSF029745">
    <property type="entry name" value="FhaC"/>
    <property type="match status" value="1"/>
</dbReference>
<dbReference type="Pfam" id="PF17287">
    <property type="entry name" value="POTRA_3"/>
    <property type="match status" value="1"/>
</dbReference>
<reference evidence="11" key="1">
    <citation type="submission" date="2020-08" db="EMBL/GenBank/DDBJ databases">
        <title>Food and environmental bacterial isolates.</title>
        <authorList>
            <person name="Richter L."/>
            <person name="Du Plessis E.M."/>
            <person name="Duvenage S."/>
            <person name="Allam M."/>
            <person name="Korsten L."/>
        </authorList>
    </citation>
    <scope>NUCLEOTIDE SEQUENCE</scope>
    <source>
        <strain evidence="11">UPMP2127</strain>
    </source>
</reference>
<feature type="chain" id="PRO_5043374646" evidence="9">
    <location>
        <begin position="22"/>
        <end position="574"/>
    </location>
</feature>
<evidence type="ECO:0000256" key="4">
    <source>
        <dbReference type="ARBA" id="ARBA00022452"/>
    </source>
</evidence>